<dbReference type="Gene3D" id="3.40.50.150">
    <property type="entry name" value="Vaccinia Virus protein VP39"/>
    <property type="match status" value="1"/>
</dbReference>
<organism evidence="6 7">
    <name type="scientific">Dongia sedimenti</name>
    <dbReference type="NCBI Taxonomy" id="3064282"/>
    <lineage>
        <taxon>Bacteria</taxon>
        <taxon>Pseudomonadati</taxon>
        <taxon>Pseudomonadota</taxon>
        <taxon>Alphaproteobacteria</taxon>
        <taxon>Rhodospirillales</taxon>
        <taxon>Dongiaceae</taxon>
        <taxon>Dongia</taxon>
    </lineage>
</organism>
<dbReference type="PANTHER" id="PTHR11006">
    <property type="entry name" value="PROTEIN ARGININE N-METHYLTRANSFERASE"/>
    <property type="match status" value="1"/>
</dbReference>
<comment type="caution">
    <text evidence="6">The sequence shown here is derived from an EMBL/GenBank/DDBJ whole genome shotgun (WGS) entry which is preliminary data.</text>
</comment>
<protein>
    <submittedName>
        <fullName evidence="6">Tetratricopeptide repeat protein</fullName>
    </submittedName>
</protein>
<gene>
    <name evidence="6" type="ORF">Q8A70_17740</name>
</gene>
<dbReference type="InterPro" id="IPR011990">
    <property type="entry name" value="TPR-like_helical_dom_sf"/>
</dbReference>
<feature type="domain" description="Protein arginine N-methyltransferase" evidence="5">
    <location>
        <begin position="438"/>
        <end position="526"/>
    </location>
</feature>
<evidence type="ECO:0000256" key="1">
    <source>
        <dbReference type="ARBA" id="ARBA00022603"/>
    </source>
</evidence>
<feature type="repeat" description="TPR" evidence="4">
    <location>
        <begin position="72"/>
        <end position="105"/>
    </location>
</feature>
<keyword evidence="3" id="KW-0949">S-adenosyl-L-methionine</keyword>
<dbReference type="SMART" id="SM00028">
    <property type="entry name" value="TPR"/>
    <property type="match status" value="6"/>
</dbReference>
<keyword evidence="2" id="KW-0808">Transferase</keyword>
<dbReference type="SUPFAM" id="SSF53335">
    <property type="entry name" value="S-adenosyl-L-methionine-dependent methyltransferases"/>
    <property type="match status" value="1"/>
</dbReference>
<sequence>MAAALAIDDAFKAAETGNYEAAKQICAGILERDAENAEALHLLGVLAYQVGLQAQEALSLIDRAIAADPDNNRFFNTRGALYYALGMNAEAEAAFRRAIAIDRNDGTAWNNLGNALLRLDRVPAAEACFREAIRAAPELTNAINNLGIAMKREGRLDQALACFREAALRQPDYLEAHCNLAEIHHQLDDKPAAERHFRRAIAIDPDCAAAHCGLAQVLSEQHRSAESLAVLKVAAERLPEDEDVQFALRLAVSGMIPAWHIPMINDDERNAAYERALNRAVTPDSIVFEIGTGSGLVAMMAARAGAKQVVTCEAVPILAELAAETIARNGFGERIRVLSKRSTQVELGSDLPEKADIFVSELINIGMLAPNMLPIIQHARANLVKPDAKIIPEAAVVWGVLMQCDHLANVNPVRSIAGFDMAAFDVFRSPGYAQIDLGADPHRVLSGRFRALDFDFRTATKTEDLRPLAVIANRAGICHGVCFWFDLILDSATTYRSESRSRTNHWKQAIQFFAEPVEVQEGDRLDIAAGYDNTRIFFNLLGHQPRT</sequence>
<dbReference type="RefSeq" id="WP_379957604.1">
    <property type="nucleotide sequence ID" value="NZ_JAUYVI010000005.1"/>
</dbReference>
<dbReference type="Pfam" id="PF13424">
    <property type="entry name" value="TPR_12"/>
    <property type="match status" value="1"/>
</dbReference>
<name>A0ABU0YP88_9PROT</name>
<evidence type="ECO:0000313" key="7">
    <source>
        <dbReference type="Proteomes" id="UP001230156"/>
    </source>
</evidence>
<dbReference type="Gene3D" id="2.70.160.11">
    <property type="entry name" value="Hnrnp arginine n-methyltransferase1"/>
    <property type="match status" value="1"/>
</dbReference>
<dbReference type="PROSITE" id="PS50005">
    <property type="entry name" value="TPR"/>
    <property type="match status" value="4"/>
</dbReference>
<feature type="repeat" description="TPR" evidence="4">
    <location>
        <begin position="106"/>
        <end position="139"/>
    </location>
</feature>
<dbReference type="InterPro" id="IPR055135">
    <property type="entry name" value="PRMT_dom"/>
</dbReference>
<dbReference type="InterPro" id="IPR025799">
    <property type="entry name" value="Arg_MeTrfase"/>
</dbReference>
<reference evidence="7" key="1">
    <citation type="submission" date="2023-08" db="EMBL/GenBank/DDBJ databases">
        <title>Rhodospirillaceae gen. nov., a novel taxon isolated from the Yangtze River Yuezi River estuary sludge.</title>
        <authorList>
            <person name="Ruan L."/>
        </authorList>
    </citation>
    <scope>NUCLEOTIDE SEQUENCE [LARGE SCALE GENOMIC DNA]</scope>
    <source>
        <strain evidence="7">R-7</strain>
    </source>
</reference>
<dbReference type="EMBL" id="JAUYVI010000005">
    <property type="protein sequence ID" value="MDQ7249535.1"/>
    <property type="molecule type" value="Genomic_DNA"/>
</dbReference>
<keyword evidence="7" id="KW-1185">Reference proteome</keyword>
<dbReference type="PROSITE" id="PS51678">
    <property type="entry name" value="SAM_MT_PRMT"/>
    <property type="match status" value="1"/>
</dbReference>
<dbReference type="PANTHER" id="PTHR11006:SF4">
    <property type="entry name" value="PROTEIN ARGININE N-METHYLTRANSFERASE 7"/>
    <property type="match status" value="1"/>
</dbReference>
<dbReference type="Proteomes" id="UP001230156">
    <property type="component" value="Unassembled WGS sequence"/>
</dbReference>
<evidence type="ECO:0000256" key="3">
    <source>
        <dbReference type="ARBA" id="ARBA00022691"/>
    </source>
</evidence>
<dbReference type="InterPro" id="IPR019734">
    <property type="entry name" value="TPR_rpt"/>
</dbReference>
<dbReference type="Pfam" id="PF06325">
    <property type="entry name" value="PrmA"/>
    <property type="match status" value="1"/>
</dbReference>
<evidence type="ECO:0000313" key="6">
    <source>
        <dbReference type="EMBL" id="MDQ7249535.1"/>
    </source>
</evidence>
<evidence type="ECO:0000259" key="5">
    <source>
        <dbReference type="Pfam" id="PF22528"/>
    </source>
</evidence>
<dbReference type="Gene3D" id="1.25.40.10">
    <property type="entry name" value="Tetratricopeptide repeat domain"/>
    <property type="match status" value="2"/>
</dbReference>
<dbReference type="SUPFAM" id="SSF48452">
    <property type="entry name" value="TPR-like"/>
    <property type="match status" value="1"/>
</dbReference>
<evidence type="ECO:0000256" key="4">
    <source>
        <dbReference type="PROSITE-ProRule" id="PRU00339"/>
    </source>
</evidence>
<evidence type="ECO:0000256" key="2">
    <source>
        <dbReference type="ARBA" id="ARBA00022679"/>
    </source>
</evidence>
<dbReference type="InterPro" id="IPR029063">
    <property type="entry name" value="SAM-dependent_MTases_sf"/>
</dbReference>
<keyword evidence="4" id="KW-0802">TPR repeat</keyword>
<accession>A0ABU0YP88</accession>
<dbReference type="Pfam" id="PF13432">
    <property type="entry name" value="TPR_16"/>
    <property type="match status" value="2"/>
</dbReference>
<feature type="repeat" description="TPR" evidence="4">
    <location>
        <begin position="174"/>
        <end position="207"/>
    </location>
</feature>
<keyword evidence="1" id="KW-0489">Methyltransferase</keyword>
<dbReference type="Pfam" id="PF22528">
    <property type="entry name" value="PRMT_C"/>
    <property type="match status" value="1"/>
</dbReference>
<proteinExistence type="predicted"/>
<dbReference type="CDD" id="cd02440">
    <property type="entry name" value="AdoMet_MTases"/>
    <property type="match status" value="1"/>
</dbReference>
<feature type="repeat" description="TPR" evidence="4">
    <location>
        <begin position="140"/>
        <end position="173"/>
    </location>
</feature>